<keyword evidence="1" id="KW-1133">Transmembrane helix</keyword>
<evidence type="ECO:0000313" key="2">
    <source>
        <dbReference type="EMBL" id="BBE17779.1"/>
    </source>
</evidence>
<feature type="transmembrane region" description="Helical" evidence="1">
    <location>
        <begin position="180"/>
        <end position="199"/>
    </location>
</feature>
<feature type="transmembrane region" description="Helical" evidence="1">
    <location>
        <begin position="88"/>
        <end position="105"/>
    </location>
</feature>
<sequence>MLLKTLKSNQTFHFLLIPLIAGALWIKSFMNPMPFPFYPGEDSMLLYQPINALIGKSTVASNVFALVFIILLAFLILKLNVQYTFIRVRTVLPSILFVLITSGLHELHAMHPIYPAALFLILTVDRIFNAYDKEVIHSNAFEAGIFLAIGSLFYLNLVFFFPFLWIGFLIIKPKVNWREYILSTLGFILPWLAALAYYAGTGQSEDLIGVLKENISSHQSFLVANLPIQIYLGFLGFLTLLASFLILSQYDGKKISSRKYFKAFFWIFLMSCILIVANPAVSQDIIVLLAIPLTYLISNYLIYMKRPIWGEIYLTILIGGVIYLQFI</sequence>
<dbReference type="EMBL" id="AP018694">
    <property type="protein sequence ID" value="BBE17779.1"/>
    <property type="molecule type" value="Genomic_DNA"/>
</dbReference>
<reference evidence="2" key="1">
    <citation type="journal article" date="2020" name="Int. J. Syst. Evol. Microbiol.">
        <title>Aquipluma nitroreducens gen. nov. sp. nov., a novel facultatively anaerobic bacterium isolated from a freshwater lake.</title>
        <authorList>
            <person name="Watanabe M."/>
            <person name="Kojima H."/>
            <person name="Fukui M."/>
        </authorList>
    </citation>
    <scope>NUCLEOTIDE SEQUENCE</scope>
    <source>
        <strain evidence="2">MeG22</strain>
    </source>
</reference>
<accession>A0A5K7S8J4</accession>
<dbReference type="KEGG" id="anf:AQPE_1936"/>
<evidence type="ECO:0000313" key="3">
    <source>
        <dbReference type="Proteomes" id="UP001193389"/>
    </source>
</evidence>
<proteinExistence type="predicted"/>
<evidence type="ECO:0008006" key="4">
    <source>
        <dbReference type="Google" id="ProtNLM"/>
    </source>
</evidence>
<protein>
    <recommendedName>
        <fullName evidence="4">Beta-carotene 15,15'-monooxygenase</fullName>
    </recommendedName>
</protein>
<feature type="transmembrane region" description="Helical" evidence="1">
    <location>
        <begin position="50"/>
        <end position="76"/>
    </location>
</feature>
<dbReference type="Pfam" id="PF19992">
    <property type="entry name" value="DUF6427"/>
    <property type="match status" value="1"/>
</dbReference>
<feature type="transmembrane region" description="Helical" evidence="1">
    <location>
        <begin position="12"/>
        <end position="30"/>
    </location>
</feature>
<keyword evidence="1" id="KW-0812">Transmembrane</keyword>
<keyword evidence="3" id="KW-1185">Reference proteome</keyword>
<name>A0A5K7S8J4_9BACT</name>
<dbReference type="InterPro" id="IPR045625">
    <property type="entry name" value="DUF6427"/>
</dbReference>
<evidence type="ECO:0000256" key="1">
    <source>
        <dbReference type="SAM" id="Phobius"/>
    </source>
</evidence>
<feature type="transmembrane region" description="Helical" evidence="1">
    <location>
        <begin position="260"/>
        <end position="279"/>
    </location>
</feature>
<organism evidence="2 3">
    <name type="scientific">Aquipluma nitroreducens</name>
    <dbReference type="NCBI Taxonomy" id="2010828"/>
    <lineage>
        <taxon>Bacteria</taxon>
        <taxon>Pseudomonadati</taxon>
        <taxon>Bacteroidota</taxon>
        <taxon>Bacteroidia</taxon>
        <taxon>Marinilabiliales</taxon>
        <taxon>Prolixibacteraceae</taxon>
        <taxon>Aquipluma</taxon>
    </lineage>
</organism>
<dbReference type="AlphaFoldDB" id="A0A5K7S8J4"/>
<feature type="transmembrane region" description="Helical" evidence="1">
    <location>
        <begin position="308"/>
        <end position="326"/>
    </location>
</feature>
<dbReference type="Proteomes" id="UP001193389">
    <property type="component" value="Chromosome"/>
</dbReference>
<dbReference type="RefSeq" id="WP_318350751.1">
    <property type="nucleotide sequence ID" value="NZ_AP018694.1"/>
</dbReference>
<keyword evidence="1" id="KW-0472">Membrane</keyword>
<gene>
    <name evidence="2" type="ORF">AQPE_1936</name>
</gene>
<feature type="transmembrane region" description="Helical" evidence="1">
    <location>
        <begin position="285"/>
        <end position="303"/>
    </location>
</feature>
<feature type="transmembrane region" description="Helical" evidence="1">
    <location>
        <begin position="145"/>
        <end position="168"/>
    </location>
</feature>
<feature type="transmembrane region" description="Helical" evidence="1">
    <location>
        <begin position="228"/>
        <end position="248"/>
    </location>
</feature>